<evidence type="ECO:0000256" key="8">
    <source>
        <dbReference type="SAM" id="Phobius"/>
    </source>
</evidence>
<feature type="region of interest" description="Disordered" evidence="7">
    <location>
        <begin position="422"/>
        <end position="458"/>
    </location>
</feature>
<dbReference type="PANTHER" id="PTHR42865">
    <property type="entry name" value="PROTON/GLUTAMATE-ASPARTATE SYMPORTER"/>
    <property type="match status" value="1"/>
</dbReference>
<keyword evidence="5 8" id="KW-1133">Transmembrane helix</keyword>
<feature type="transmembrane region" description="Helical" evidence="8">
    <location>
        <begin position="85"/>
        <end position="107"/>
    </location>
</feature>
<reference evidence="9 10" key="1">
    <citation type="submission" date="2024-03" db="EMBL/GenBank/DDBJ databases">
        <title>Novel species of the genus Variovorax.</title>
        <authorList>
            <person name="Liu Q."/>
            <person name="Xin Y.-H."/>
        </authorList>
    </citation>
    <scope>NUCLEOTIDE SEQUENCE [LARGE SCALE GENOMIC DNA]</scope>
    <source>
        <strain evidence="9 10">KACC 18901</strain>
    </source>
</reference>
<evidence type="ECO:0000313" key="9">
    <source>
        <dbReference type="EMBL" id="MEJ8853029.1"/>
    </source>
</evidence>
<evidence type="ECO:0000256" key="7">
    <source>
        <dbReference type="SAM" id="MobiDB-lite"/>
    </source>
</evidence>
<dbReference type="InterPro" id="IPR001991">
    <property type="entry name" value="Na-dicarboxylate_symporter"/>
</dbReference>
<dbReference type="NCBIfam" id="NF002461">
    <property type="entry name" value="PRK01663.1"/>
    <property type="match status" value="1"/>
</dbReference>
<dbReference type="SUPFAM" id="SSF118215">
    <property type="entry name" value="Proton glutamate symport protein"/>
    <property type="match status" value="1"/>
</dbReference>
<evidence type="ECO:0000256" key="4">
    <source>
        <dbReference type="ARBA" id="ARBA00022847"/>
    </source>
</evidence>
<protein>
    <submittedName>
        <fullName evidence="9">Dicarboxylate/amino acid:cation symporter</fullName>
    </submittedName>
</protein>
<evidence type="ECO:0000256" key="3">
    <source>
        <dbReference type="ARBA" id="ARBA00022692"/>
    </source>
</evidence>
<dbReference type="InterPro" id="IPR036458">
    <property type="entry name" value="Na:dicarbo_symporter_sf"/>
</dbReference>
<dbReference type="PANTHER" id="PTHR42865:SF1">
    <property type="entry name" value="AEROBIC C4-DICARBOXYLATE TRANSPORT PROTEIN"/>
    <property type="match status" value="1"/>
</dbReference>
<dbReference type="InterPro" id="IPR018107">
    <property type="entry name" value="Na-dicarboxylate_symporter_CS"/>
</dbReference>
<evidence type="ECO:0000256" key="5">
    <source>
        <dbReference type="ARBA" id="ARBA00022989"/>
    </source>
</evidence>
<feature type="transmembrane region" description="Helical" evidence="8">
    <location>
        <begin position="368"/>
        <end position="385"/>
    </location>
</feature>
<feature type="transmembrane region" description="Helical" evidence="8">
    <location>
        <begin position="55"/>
        <end position="73"/>
    </location>
</feature>
<sequence length="458" mass="48194">MTPTSSKSAKVPLLRRLYIQVLIGILIGVALGHFYPTVGADMKPLGDGFIKLIKMLLAPVIFGTIVVGIARMGDLKEVGKVGAKALLYFEVLSTIALVVGLLVVNILKPGVGMNVDAATLDGKAISAYTSAAETQHAGAVDFIMNVIPRTIVGSFADGNVLQIIFFAVLLGAALSKMGPRAKPFIDMIDLFLNGLFGIVKMVMVLAPIGAFGAIAFTIGKYGVGSLASYGKLIIAVYGTCVLFIVVVLGTVARICRISIFSYLRYIRDELLITFGTASTESVLPQMMSKLERAGCEKTVVGMVLPAGYTFNPDGTAIYLTIGAIFVAQATNTELSWMQQLVILGVLMLTSKGSAGVAGAGFVTLAATLGSMHTIPVAGLVLLLGVDRFLNEARAITNLVGNGLATIAVAKWEGAFDEARWREVTGDKTPLPRNAKPPRIARVAPPEPDAGMTGDHHAA</sequence>
<dbReference type="PRINTS" id="PR00173">
    <property type="entry name" value="EDTRNSPORT"/>
</dbReference>
<evidence type="ECO:0000256" key="2">
    <source>
        <dbReference type="ARBA" id="ARBA00022448"/>
    </source>
</evidence>
<keyword evidence="4" id="KW-0769">Symport</keyword>
<keyword evidence="10" id="KW-1185">Reference proteome</keyword>
<feature type="transmembrane region" description="Helical" evidence="8">
    <location>
        <begin position="17"/>
        <end position="35"/>
    </location>
</feature>
<dbReference type="EMBL" id="JBBKZS010000001">
    <property type="protein sequence ID" value="MEJ8853029.1"/>
    <property type="molecule type" value="Genomic_DNA"/>
</dbReference>
<keyword evidence="2" id="KW-0813">Transport</keyword>
<feature type="transmembrane region" description="Helical" evidence="8">
    <location>
        <begin position="234"/>
        <end position="255"/>
    </location>
</feature>
<comment type="subcellular location">
    <subcellularLocation>
        <location evidence="1">Membrane</location>
        <topology evidence="1">Multi-pass membrane protein</topology>
    </subcellularLocation>
</comment>
<keyword evidence="3 8" id="KW-0812">Transmembrane</keyword>
<dbReference type="Pfam" id="PF00375">
    <property type="entry name" value="SDF"/>
    <property type="match status" value="1"/>
</dbReference>
<comment type="caution">
    <text evidence="9">The sequence shown here is derived from an EMBL/GenBank/DDBJ whole genome shotgun (WGS) entry which is preliminary data.</text>
</comment>
<proteinExistence type="predicted"/>
<evidence type="ECO:0000256" key="1">
    <source>
        <dbReference type="ARBA" id="ARBA00004141"/>
    </source>
</evidence>
<evidence type="ECO:0000256" key="6">
    <source>
        <dbReference type="ARBA" id="ARBA00023136"/>
    </source>
</evidence>
<evidence type="ECO:0000313" key="10">
    <source>
        <dbReference type="Proteomes" id="UP001367030"/>
    </source>
</evidence>
<dbReference type="PROSITE" id="PS00714">
    <property type="entry name" value="NA_DICARBOXYL_SYMP_2"/>
    <property type="match status" value="1"/>
</dbReference>
<accession>A0ABU8X041</accession>
<feature type="transmembrane region" description="Helical" evidence="8">
    <location>
        <begin position="160"/>
        <end position="178"/>
    </location>
</feature>
<dbReference type="PROSITE" id="PS00713">
    <property type="entry name" value="NA_DICARBOXYL_SYMP_1"/>
    <property type="match status" value="1"/>
</dbReference>
<gene>
    <name evidence="9" type="ORF">WKW79_00525</name>
</gene>
<feature type="transmembrane region" description="Helical" evidence="8">
    <location>
        <begin position="190"/>
        <end position="214"/>
    </location>
</feature>
<dbReference type="Gene3D" id="1.10.3860.10">
    <property type="entry name" value="Sodium:dicarboxylate symporter"/>
    <property type="match status" value="1"/>
</dbReference>
<organism evidence="9 10">
    <name type="scientific">Variovorax robiniae</name>
    <dbReference type="NCBI Taxonomy" id="1836199"/>
    <lineage>
        <taxon>Bacteria</taxon>
        <taxon>Pseudomonadati</taxon>
        <taxon>Pseudomonadota</taxon>
        <taxon>Betaproteobacteria</taxon>
        <taxon>Burkholderiales</taxon>
        <taxon>Comamonadaceae</taxon>
        <taxon>Variovorax</taxon>
    </lineage>
</organism>
<dbReference type="RefSeq" id="WP_340333143.1">
    <property type="nucleotide sequence ID" value="NZ_JBBKZS010000001.1"/>
</dbReference>
<dbReference type="Proteomes" id="UP001367030">
    <property type="component" value="Unassembled WGS sequence"/>
</dbReference>
<feature type="transmembrane region" description="Helical" evidence="8">
    <location>
        <begin position="340"/>
        <end position="362"/>
    </location>
</feature>
<keyword evidence="6 8" id="KW-0472">Membrane</keyword>
<name>A0ABU8X041_9BURK</name>